<dbReference type="AlphaFoldDB" id="A0A358HPB8"/>
<comment type="similarity">
    <text evidence="1">Belongs to the AHA1 family.</text>
</comment>
<accession>A0A358HPB8</accession>
<dbReference type="Pfam" id="PF08327">
    <property type="entry name" value="AHSA1"/>
    <property type="match status" value="1"/>
</dbReference>
<evidence type="ECO:0000313" key="4">
    <source>
        <dbReference type="Proteomes" id="UP000264753"/>
    </source>
</evidence>
<organism evidence="3 4">
    <name type="scientific">Thalassospira lucentensis</name>
    <dbReference type="NCBI Taxonomy" id="168935"/>
    <lineage>
        <taxon>Bacteria</taxon>
        <taxon>Pseudomonadati</taxon>
        <taxon>Pseudomonadota</taxon>
        <taxon>Alphaproteobacteria</taxon>
        <taxon>Rhodospirillales</taxon>
        <taxon>Thalassospiraceae</taxon>
        <taxon>Thalassospira</taxon>
    </lineage>
</organism>
<comment type="caution">
    <text evidence="3">The sequence shown here is derived from an EMBL/GenBank/DDBJ whole genome shotgun (WGS) entry which is preliminary data.</text>
</comment>
<feature type="domain" description="Activator of Hsp90 ATPase homologue 1/2-like C-terminal" evidence="2">
    <location>
        <begin position="76"/>
        <end position="158"/>
    </location>
</feature>
<evidence type="ECO:0000259" key="2">
    <source>
        <dbReference type="Pfam" id="PF08327"/>
    </source>
</evidence>
<evidence type="ECO:0000256" key="1">
    <source>
        <dbReference type="ARBA" id="ARBA00006817"/>
    </source>
</evidence>
<dbReference type="Proteomes" id="UP000264753">
    <property type="component" value="Unassembled WGS sequence"/>
</dbReference>
<gene>
    <name evidence="3" type="ORF">DEF21_01750</name>
</gene>
<dbReference type="Gene3D" id="3.30.530.20">
    <property type="match status" value="1"/>
</dbReference>
<name>A0A358HPB8_9PROT</name>
<sequence>MPGGVLSGKKQHPARFVFKGLSMSAKTFVALRVDCDAQTAFDVFTNDIDLWWKQGPRNRLIGNRPGVMQFGERDNGTRFLQEVDKRRPDFVVEAGKVIHWDPAKRLAFEWRWPTADRKEPVTHVDIRFAQSGDATRLTLTHSGLEALSAAHPARNGLNDNRFKPMMTHYWQAHLVSLRNRIKQLSAHEGPA</sequence>
<reference evidence="3 4" key="1">
    <citation type="journal article" date="2018" name="Nat. Biotechnol.">
        <title>A standardized bacterial taxonomy based on genome phylogeny substantially revises the tree of life.</title>
        <authorList>
            <person name="Parks D.H."/>
            <person name="Chuvochina M."/>
            <person name="Waite D.W."/>
            <person name="Rinke C."/>
            <person name="Skarshewski A."/>
            <person name="Chaumeil P.A."/>
            <person name="Hugenholtz P."/>
        </authorList>
    </citation>
    <scope>NUCLEOTIDE SEQUENCE [LARGE SCALE GENOMIC DNA]</scope>
    <source>
        <strain evidence="3">UBA8707</strain>
    </source>
</reference>
<dbReference type="SUPFAM" id="SSF55961">
    <property type="entry name" value="Bet v1-like"/>
    <property type="match status" value="1"/>
</dbReference>
<dbReference type="InterPro" id="IPR023393">
    <property type="entry name" value="START-like_dom_sf"/>
</dbReference>
<proteinExistence type="inferred from homology"/>
<dbReference type="EMBL" id="DOOG01000018">
    <property type="protein sequence ID" value="HBU96614.1"/>
    <property type="molecule type" value="Genomic_DNA"/>
</dbReference>
<protein>
    <recommendedName>
        <fullName evidence="2">Activator of Hsp90 ATPase homologue 1/2-like C-terminal domain-containing protein</fullName>
    </recommendedName>
</protein>
<evidence type="ECO:0000313" key="3">
    <source>
        <dbReference type="EMBL" id="HBU96614.1"/>
    </source>
</evidence>
<dbReference type="InterPro" id="IPR013538">
    <property type="entry name" value="ASHA1/2-like_C"/>
</dbReference>